<keyword evidence="3" id="KW-0418">Kinase</keyword>
<dbReference type="SUPFAM" id="SSF56112">
    <property type="entry name" value="Protein kinase-like (PK-like)"/>
    <property type="match status" value="1"/>
</dbReference>
<dbReference type="SUPFAM" id="SSF48452">
    <property type="entry name" value="TPR-like"/>
    <property type="match status" value="2"/>
</dbReference>
<feature type="domain" description="Protein kinase" evidence="7">
    <location>
        <begin position="67"/>
        <end position="326"/>
    </location>
</feature>
<feature type="repeat" description="TPR" evidence="5">
    <location>
        <begin position="432"/>
        <end position="465"/>
    </location>
</feature>
<dbReference type="CDD" id="cd14014">
    <property type="entry name" value="STKc_PknB_like"/>
    <property type="match status" value="1"/>
</dbReference>
<sequence length="1001" mass="109421">MADPIPDPSLPPSNPGGSGNDWTAAGPTPPQDATQLQGADPSSGAPTPGLSPGELMARFPLPSQDRYEALEIVAEGGMGVVYRAFDRQLQRTVAIKLLKRLEREDTERFLQEARVQAQLEHPNICHIFEAGEAHGHPYLVMQFVDGPTLREASGNLNLREKAEVILQTAEALHACHRAGIVHRDVKPGNVMLQRTDKGLHAYLMDFGVARDLDAVSHTHTHAIMGTPRYLSPEQAQGRADKVDRRSDVYALGTLLYECVAGAPPFRDATPLALLKSIAEDEPVPPSRLAPGLPRDLQTIILKALEKEPERRYDSARAFGEDLRRFLDGDPIQARRPSLIYRADRLLRRNRPVAALLTCFLLAAVYGLFSALRARSQARFAQQLAQEVERLNSRIFQVRSLPRHPAGPELHEVRAALARLQAETESQGRWAQGSARLALGRGYLALGDLEQARTQLEAARKAAPRDPDAAQALGTTLARLYVAELEGLHGQALEERRRDLEPTLRNPALALLREAQGRSLEGSAYAEGLLALVERRFDEALRKAKEAQARQPWFPEPWLLEAEVRQEIAFGLLTAGRRDEALAQMEIEGAALTAAQDRARSAPEPLVEEAQRRFALLGLKVDQGQATPADRDWALGPVREALAVAPDSWRAHSYSTAIHRRWASYLLGRGEDPSPELDAAAADAEQALALRPVEATLWVNWATVLRNRAEREMAQGRDPEPFLARAEAGLQTALRQPRLHDFLLDALGNIHALRAERQLQTGQDPAAEVKAAADHLEAASALRPWVGHDYSEGAAYQTLAQYRAWTGADPRPALEEALRCHRKGLALQPSSRLSRLGLAATLLDRAASDLDQDRTPAADLAEARREIAGVLAKGPGQADALAASARERMLSARAAQASLPARAALALQKRAVAAAPRNPGLQLAWGALALEAARERGLPLDPGAVAALRAAARTRPWDGWAQLLEAERLKRDGHLEEARALTAKALGINPTLKREAHRRGLT</sequence>
<dbReference type="PROSITE" id="PS50011">
    <property type="entry name" value="PROTEIN_KINASE_DOM"/>
    <property type="match status" value="1"/>
</dbReference>
<dbReference type="Gene3D" id="1.25.40.10">
    <property type="entry name" value="Tetratricopeptide repeat domain"/>
    <property type="match status" value="2"/>
</dbReference>
<evidence type="ECO:0000256" key="6">
    <source>
        <dbReference type="SAM" id="MobiDB-lite"/>
    </source>
</evidence>
<dbReference type="InterPro" id="IPR011990">
    <property type="entry name" value="TPR-like_helical_dom_sf"/>
</dbReference>
<dbReference type="Gene3D" id="3.30.200.20">
    <property type="entry name" value="Phosphorylase Kinase, domain 1"/>
    <property type="match status" value="1"/>
</dbReference>
<dbReference type="PANTHER" id="PTHR43289">
    <property type="entry name" value="MITOGEN-ACTIVATED PROTEIN KINASE KINASE KINASE 20-RELATED"/>
    <property type="match status" value="1"/>
</dbReference>
<keyword evidence="9" id="KW-1185">Reference proteome</keyword>
<dbReference type="InterPro" id="IPR000719">
    <property type="entry name" value="Prot_kinase_dom"/>
</dbReference>
<evidence type="ECO:0000256" key="3">
    <source>
        <dbReference type="ARBA" id="ARBA00022777"/>
    </source>
</evidence>
<evidence type="ECO:0000256" key="5">
    <source>
        <dbReference type="PROSITE-ProRule" id="PRU00339"/>
    </source>
</evidence>
<dbReference type="Pfam" id="PF00069">
    <property type="entry name" value="Pkinase"/>
    <property type="match status" value="1"/>
</dbReference>
<dbReference type="PANTHER" id="PTHR43289:SF6">
    <property type="entry name" value="SERINE_THREONINE-PROTEIN KINASE NEKL-3"/>
    <property type="match status" value="1"/>
</dbReference>
<proteinExistence type="predicted"/>
<evidence type="ECO:0000256" key="2">
    <source>
        <dbReference type="ARBA" id="ARBA00022741"/>
    </source>
</evidence>
<evidence type="ECO:0000256" key="1">
    <source>
        <dbReference type="ARBA" id="ARBA00022679"/>
    </source>
</evidence>
<accession>A0ABQ5PU56</accession>
<dbReference type="InterPro" id="IPR019734">
    <property type="entry name" value="TPR_rpt"/>
</dbReference>
<dbReference type="Pfam" id="PF13428">
    <property type="entry name" value="TPR_14"/>
    <property type="match status" value="1"/>
</dbReference>
<dbReference type="Gene3D" id="1.10.510.10">
    <property type="entry name" value="Transferase(Phosphotransferase) domain 1"/>
    <property type="match status" value="1"/>
</dbReference>
<gene>
    <name evidence="8" type="ORF">GETHED_02610</name>
</gene>
<dbReference type="InterPro" id="IPR011009">
    <property type="entry name" value="Kinase-like_dom_sf"/>
</dbReference>
<dbReference type="PROSITE" id="PS50005">
    <property type="entry name" value="TPR"/>
    <property type="match status" value="1"/>
</dbReference>
<organism evidence="8 9">
    <name type="scientific">Geothrix edaphica</name>
    <dbReference type="NCBI Taxonomy" id="2927976"/>
    <lineage>
        <taxon>Bacteria</taxon>
        <taxon>Pseudomonadati</taxon>
        <taxon>Acidobacteriota</taxon>
        <taxon>Holophagae</taxon>
        <taxon>Holophagales</taxon>
        <taxon>Holophagaceae</taxon>
        <taxon>Geothrix</taxon>
    </lineage>
</organism>
<evidence type="ECO:0000256" key="4">
    <source>
        <dbReference type="ARBA" id="ARBA00022840"/>
    </source>
</evidence>
<name>A0ABQ5PU56_9BACT</name>
<dbReference type="EMBL" id="BSDC01000001">
    <property type="protein sequence ID" value="GLH65897.1"/>
    <property type="molecule type" value="Genomic_DNA"/>
</dbReference>
<keyword evidence="2" id="KW-0547">Nucleotide-binding</keyword>
<dbReference type="SMART" id="SM00220">
    <property type="entry name" value="S_TKc"/>
    <property type="match status" value="1"/>
</dbReference>
<dbReference type="PROSITE" id="PS00108">
    <property type="entry name" value="PROTEIN_KINASE_ST"/>
    <property type="match status" value="1"/>
</dbReference>
<feature type="region of interest" description="Disordered" evidence="6">
    <location>
        <begin position="1"/>
        <end position="54"/>
    </location>
</feature>
<keyword evidence="5" id="KW-0802">TPR repeat</keyword>
<evidence type="ECO:0000313" key="8">
    <source>
        <dbReference type="EMBL" id="GLH65897.1"/>
    </source>
</evidence>
<dbReference type="InterPro" id="IPR008271">
    <property type="entry name" value="Ser/Thr_kinase_AS"/>
</dbReference>
<protein>
    <recommendedName>
        <fullName evidence="7">Protein kinase domain-containing protein</fullName>
    </recommendedName>
</protein>
<evidence type="ECO:0000313" key="9">
    <source>
        <dbReference type="Proteomes" id="UP001165044"/>
    </source>
</evidence>
<keyword evidence="1" id="KW-0808">Transferase</keyword>
<evidence type="ECO:0000259" key="7">
    <source>
        <dbReference type="PROSITE" id="PS50011"/>
    </source>
</evidence>
<dbReference type="RefSeq" id="WP_285605988.1">
    <property type="nucleotide sequence ID" value="NZ_BSDC01000001.1"/>
</dbReference>
<reference evidence="8" key="1">
    <citation type="journal article" date="2023" name="Antonie Van Leeuwenhoek">
        <title>Mesoterricola silvestris gen. nov., sp. nov., Mesoterricola sediminis sp. nov., Geothrix oryzae sp. nov., Geothrix edaphica sp. nov., Geothrix rubra sp. nov., and Geothrix limicola sp. nov., six novel members of Acidobacteriota isolated from soils.</title>
        <authorList>
            <person name="Itoh H."/>
            <person name="Sugisawa Y."/>
            <person name="Mise K."/>
            <person name="Xu Z."/>
            <person name="Kuniyasu M."/>
            <person name="Ushijima N."/>
            <person name="Kawano K."/>
            <person name="Kobayashi E."/>
            <person name="Shiratori Y."/>
            <person name="Masuda Y."/>
            <person name="Senoo K."/>
        </authorList>
    </citation>
    <scope>NUCLEOTIDE SEQUENCE</scope>
    <source>
        <strain evidence="8">Red802</strain>
    </source>
</reference>
<dbReference type="Proteomes" id="UP001165044">
    <property type="component" value="Unassembled WGS sequence"/>
</dbReference>
<feature type="compositionally biased region" description="Pro residues" evidence="6">
    <location>
        <begin position="1"/>
        <end position="14"/>
    </location>
</feature>
<keyword evidence="4" id="KW-0067">ATP-binding</keyword>
<comment type="caution">
    <text evidence="8">The sequence shown here is derived from an EMBL/GenBank/DDBJ whole genome shotgun (WGS) entry which is preliminary data.</text>
</comment>